<dbReference type="GO" id="GO:0045087">
    <property type="term" value="P:innate immune response"/>
    <property type="evidence" value="ECO:0007669"/>
    <property type="project" value="UniProtKB-KW"/>
</dbReference>
<keyword evidence="10" id="KW-1185">Reference proteome</keyword>
<dbReference type="Gene3D" id="3.40.50.300">
    <property type="entry name" value="P-loop containing nucleotide triphosphate hydrolases"/>
    <property type="match status" value="1"/>
</dbReference>
<dbReference type="Pfam" id="PF02841">
    <property type="entry name" value="GBP_C"/>
    <property type="match status" value="1"/>
</dbReference>
<dbReference type="Proteomes" id="UP001205998">
    <property type="component" value="Unassembled WGS sequence"/>
</dbReference>
<sequence length="657" mass="74363">MEHGGPVDLSGQQVDPTVSEVESGAYKGESEVQMSTAMEGPVCLISSDSEGRLCIVKEAKEILEGITQPVIVVSVVGLYRTGKSYLMNRLAGQQTGFALGSTIESKTKGIWMWCVPHPIKEGHTLVLLDTEGLGDVHKGDEKHDTWIFCLAVLLSSTLVYNSLGVIDNNALEKLHYVTELTENIRVKATRSRDHDDSAEFMRVFPSFIWTVRDFTLRLEKEGRAITADEYLEGALELKAGNSSKVEKFNLPRRCLRHFFAERRCFVFPRPAGDSELSRMEELSDTDLDERFLLRAEEFCSYVFKNTKPKTLTGGRVLIGSALGSLAEVYVEAICSGQIPCLENAVNTLAEIQNKQAIEQGLQAYQSQLFELVCFPLDSSELSDIHGKAEKAAIDVFIRTSFNDTEQKAQLKLMEEIQVVYQDLCGQNREECLNACELELNRVFTPLEEAISDGSFMHPGGYRQYRDQLQSLTNEYKARTHKQMMSEEVLSQFLKEKEKFGENILLADQCLTDAEQNKEVERLRREILEQKNKSLQEMKELQEQAFKDQQTTYEQHMNQLLERLEKERERAKEDNERVLNAKVKEQKALLEKEFAERADQMNKEIESLKGEMKSEDESNRSTLSKIVDGVGIAASMFLPGIIPKAAGFGMSFLSRFIK</sequence>
<evidence type="ECO:0000256" key="6">
    <source>
        <dbReference type="PROSITE-ProRule" id="PRU01052"/>
    </source>
</evidence>
<dbReference type="AlphaFoldDB" id="A0AAD5AG49"/>
<dbReference type="GO" id="GO:0005525">
    <property type="term" value="F:GTP binding"/>
    <property type="evidence" value="ECO:0007669"/>
    <property type="project" value="UniProtKB-KW"/>
</dbReference>
<dbReference type="PANTHER" id="PTHR10751">
    <property type="entry name" value="GUANYLATE BINDING PROTEIN"/>
    <property type="match status" value="1"/>
</dbReference>
<evidence type="ECO:0000256" key="2">
    <source>
        <dbReference type="ARBA" id="ARBA00022741"/>
    </source>
</evidence>
<evidence type="ECO:0000256" key="5">
    <source>
        <dbReference type="ARBA" id="ARBA00023134"/>
    </source>
</evidence>
<dbReference type="FunFam" id="3.40.50.300:FF:002830">
    <property type="entry name" value="Guanylate-binding protein 2"/>
    <property type="match status" value="1"/>
</dbReference>
<gene>
    <name evidence="9" type="ORF">C0J50_10829</name>
</gene>
<comment type="caution">
    <text evidence="9">The sequence shown here is derived from an EMBL/GenBank/DDBJ whole genome shotgun (WGS) entry which is preliminary data.</text>
</comment>
<dbReference type="Gene3D" id="1.20.1000.10">
    <property type="entry name" value="Guanylate-binding protein, C-terminal domain"/>
    <property type="match status" value="1"/>
</dbReference>
<dbReference type="GO" id="GO:0003924">
    <property type="term" value="F:GTPase activity"/>
    <property type="evidence" value="ECO:0007669"/>
    <property type="project" value="InterPro"/>
</dbReference>
<dbReference type="InterPro" id="IPR015894">
    <property type="entry name" value="Guanylate-bd_N"/>
</dbReference>
<reference evidence="9" key="1">
    <citation type="submission" date="2018-07" db="EMBL/GenBank/DDBJ databases">
        <title>Comparative genomics of catfishes provides insights into carnivory and benthic adaptation.</title>
        <authorList>
            <person name="Zhang Y."/>
            <person name="Wang D."/>
            <person name="Peng Z."/>
            <person name="Zheng S."/>
            <person name="Shao F."/>
            <person name="Tao W."/>
        </authorList>
    </citation>
    <scope>NUCLEOTIDE SEQUENCE</scope>
    <source>
        <strain evidence="9">Chongqing</strain>
    </source>
</reference>
<evidence type="ECO:0000259" key="8">
    <source>
        <dbReference type="PROSITE" id="PS51715"/>
    </source>
</evidence>
<organism evidence="9 10">
    <name type="scientific">Silurus asotus</name>
    <name type="common">Amur catfish</name>
    <name type="synonym">Parasilurus asotus</name>
    <dbReference type="NCBI Taxonomy" id="30991"/>
    <lineage>
        <taxon>Eukaryota</taxon>
        <taxon>Metazoa</taxon>
        <taxon>Chordata</taxon>
        <taxon>Craniata</taxon>
        <taxon>Vertebrata</taxon>
        <taxon>Euteleostomi</taxon>
        <taxon>Actinopterygii</taxon>
        <taxon>Neopterygii</taxon>
        <taxon>Teleostei</taxon>
        <taxon>Ostariophysi</taxon>
        <taxon>Siluriformes</taxon>
        <taxon>Siluridae</taxon>
        <taxon>Silurus</taxon>
    </lineage>
</organism>
<evidence type="ECO:0000256" key="4">
    <source>
        <dbReference type="ARBA" id="ARBA00022859"/>
    </source>
</evidence>
<proteinExistence type="inferred from homology"/>
<keyword evidence="7" id="KW-0175">Coiled coil</keyword>
<keyword evidence="2" id="KW-0547">Nucleotide-binding</keyword>
<dbReference type="InterPro" id="IPR036543">
    <property type="entry name" value="Guanylate-bd_C_sf"/>
</dbReference>
<dbReference type="Pfam" id="PF02263">
    <property type="entry name" value="GBP"/>
    <property type="match status" value="1"/>
</dbReference>
<dbReference type="InterPro" id="IPR030386">
    <property type="entry name" value="G_GB1_RHD3_dom"/>
</dbReference>
<evidence type="ECO:0000256" key="1">
    <source>
        <dbReference type="ARBA" id="ARBA00022588"/>
    </source>
</evidence>
<dbReference type="InterPro" id="IPR027417">
    <property type="entry name" value="P-loop_NTPase"/>
</dbReference>
<dbReference type="InterPro" id="IPR003191">
    <property type="entry name" value="Guanylate-bd/ATL_C"/>
</dbReference>
<evidence type="ECO:0000256" key="7">
    <source>
        <dbReference type="SAM" id="Coils"/>
    </source>
</evidence>
<keyword evidence="5" id="KW-0342">GTP-binding</keyword>
<feature type="domain" description="GB1/RHD3-type G" evidence="8">
    <location>
        <begin position="67"/>
        <end position="307"/>
    </location>
</feature>
<protein>
    <submittedName>
        <fullName evidence="9">Guanylate-binding protein 1</fullName>
    </submittedName>
</protein>
<keyword evidence="3" id="KW-0378">Hydrolase</keyword>
<evidence type="ECO:0000313" key="10">
    <source>
        <dbReference type="Proteomes" id="UP001205998"/>
    </source>
</evidence>
<evidence type="ECO:0000313" key="9">
    <source>
        <dbReference type="EMBL" id="KAI5615320.1"/>
    </source>
</evidence>
<evidence type="ECO:0000256" key="3">
    <source>
        <dbReference type="ARBA" id="ARBA00022801"/>
    </source>
</evidence>
<dbReference type="PROSITE" id="PS51715">
    <property type="entry name" value="G_GB1_RHD3"/>
    <property type="match status" value="1"/>
</dbReference>
<comment type="similarity">
    <text evidence="6">Belongs to the TRAFAC class dynamin-like GTPase superfamily. GB1/RHD3 GTPase family.</text>
</comment>
<dbReference type="SUPFAM" id="SSF48340">
    <property type="entry name" value="Interferon-induced guanylate-binding protein 1 (GBP1), C-terminal domain"/>
    <property type="match status" value="1"/>
</dbReference>
<dbReference type="CDD" id="cd01851">
    <property type="entry name" value="GBP"/>
    <property type="match status" value="1"/>
</dbReference>
<keyword evidence="4" id="KW-0391">Immunity</keyword>
<dbReference type="InterPro" id="IPR037684">
    <property type="entry name" value="GBP_C"/>
</dbReference>
<dbReference type="CDD" id="cd16269">
    <property type="entry name" value="GBP_C"/>
    <property type="match status" value="1"/>
</dbReference>
<keyword evidence="1" id="KW-0399">Innate immunity</keyword>
<dbReference type="SUPFAM" id="SSF52540">
    <property type="entry name" value="P-loop containing nucleoside triphosphate hydrolases"/>
    <property type="match status" value="1"/>
</dbReference>
<name>A0AAD5AG49_SILAS</name>
<accession>A0AAD5AG49</accession>
<dbReference type="EMBL" id="MU555182">
    <property type="protein sequence ID" value="KAI5615320.1"/>
    <property type="molecule type" value="Genomic_DNA"/>
</dbReference>
<feature type="coiled-coil region" evidence="7">
    <location>
        <begin position="510"/>
        <end position="617"/>
    </location>
</feature>